<dbReference type="Proteomes" id="UP000322079">
    <property type="component" value="Chromosome"/>
</dbReference>
<dbReference type="RefSeq" id="WP_149295865.1">
    <property type="nucleotide sequence ID" value="NZ_CP043473.1"/>
</dbReference>
<reference evidence="1 2" key="1">
    <citation type="submission" date="2019-08" db="EMBL/GenBank/DDBJ databases">
        <title>Chromobacterium paludis, a novel bacterium isolated from a Maryland marsh pond.</title>
        <authorList>
            <person name="Blackburn M.B."/>
            <person name="Gundersen-Rindal D.E."/>
        </authorList>
    </citation>
    <scope>NUCLEOTIDE SEQUENCE [LARGE SCALE GENOMIC DNA]</scope>
    <source>
        <strain evidence="2">IIBBL 257-1</strain>
    </source>
</reference>
<evidence type="ECO:0000313" key="2">
    <source>
        <dbReference type="Proteomes" id="UP000322079"/>
    </source>
</evidence>
<dbReference type="AlphaFoldDB" id="A0A5C1DFD5"/>
<evidence type="ECO:0008006" key="3">
    <source>
        <dbReference type="Google" id="ProtNLM"/>
    </source>
</evidence>
<proteinExistence type="predicted"/>
<keyword evidence="2" id="KW-1185">Reference proteome</keyword>
<dbReference type="KEGG" id="chrm:FYK34_07950"/>
<protein>
    <recommendedName>
        <fullName evidence="3">DUF3168 domain-containing protein</fullName>
    </recommendedName>
</protein>
<dbReference type="EMBL" id="CP043473">
    <property type="protein sequence ID" value="QEL55502.1"/>
    <property type="molecule type" value="Genomic_DNA"/>
</dbReference>
<sequence>MSDKKPPTKPQQVEDSLAELLCRITRSNGYRTNIGQFVQIEGAQLRDDEAVLVICGLEEDISGRAGAGQYRCSATMTLQAQVCGIGPDYRRQAHAILADIKRCLRTNSMPPGLLRGAVQLSKTKIEPMPDDGAGVTLATVELTVEYDDPAE</sequence>
<accession>A0A5C1DFD5</accession>
<organism evidence="1 2">
    <name type="scientific">Chromobacterium paludis</name>
    <dbReference type="NCBI Taxonomy" id="2605945"/>
    <lineage>
        <taxon>Bacteria</taxon>
        <taxon>Pseudomonadati</taxon>
        <taxon>Pseudomonadota</taxon>
        <taxon>Betaproteobacteria</taxon>
        <taxon>Neisseriales</taxon>
        <taxon>Chromobacteriaceae</taxon>
        <taxon>Chromobacterium</taxon>
    </lineage>
</organism>
<evidence type="ECO:0000313" key="1">
    <source>
        <dbReference type="EMBL" id="QEL55502.1"/>
    </source>
</evidence>
<gene>
    <name evidence="1" type="ORF">FYK34_07950</name>
</gene>
<name>A0A5C1DFD5_9NEIS</name>